<evidence type="ECO:0000256" key="4">
    <source>
        <dbReference type="ARBA" id="ARBA00023136"/>
    </source>
</evidence>
<dbReference type="EMBL" id="JABMCG010000105">
    <property type="protein sequence ID" value="NUU28493.1"/>
    <property type="molecule type" value="Genomic_DNA"/>
</dbReference>
<dbReference type="GO" id="GO:0070273">
    <property type="term" value="F:phosphatidylinositol-4-phosphate binding"/>
    <property type="evidence" value="ECO:0007669"/>
    <property type="project" value="InterPro"/>
</dbReference>
<reference evidence="5 6" key="1">
    <citation type="submission" date="2020-05" db="EMBL/GenBank/DDBJ databases">
        <title>Genome Sequencing of Type Strains.</title>
        <authorList>
            <person name="Lemaire J.F."/>
            <person name="Inderbitzin P."/>
            <person name="Gregorio O.A."/>
            <person name="Collins S.B."/>
            <person name="Wespe N."/>
            <person name="Knight-Connoni V."/>
        </authorList>
    </citation>
    <scope>NUCLEOTIDE SEQUENCE [LARGE SCALE GENOMIC DNA]</scope>
    <source>
        <strain evidence="5 6">DSM 20512</strain>
    </source>
</reference>
<dbReference type="Gene3D" id="1.10.3630.10">
    <property type="entry name" value="yeast vps74-n-term truncation variant domain like"/>
    <property type="match status" value="1"/>
</dbReference>
<sequence>MAALLTIPQVFALLQIAPDGRARATVTRTQLGTAGGVLADLALRGAIALSKDRVVIASGTPTGDQVLDTALAWIASESPKPAKWWVRQLGKRTLHDGVVAQLVQRGVLTEEQRRTLLVFITTRHPERDGLPRAQVRQAVDEVLAGRAAPSSYIAAVIGLLDATDTLRSEFGRVDKRFLRSVVQGDWVAPAVRRVLADINASAAMTAGVLASSTAATTAGSN</sequence>
<dbReference type="InterPro" id="IPR038261">
    <property type="entry name" value="GPP34-like_sf"/>
</dbReference>
<keyword evidence="2" id="KW-0333">Golgi apparatus</keyword>
<evidence type="ECO:0000313" key="5">
    <source>
        <dbReference type="EMBL" id="NUU28493.1"/>
    </source>
</evidence>
<organism evidence="5 6">
    <name type="scientific">Curtobacterium citreum</name>
    <dbReference type="NCBI Taxonomy" id="2036"/>
    <lineage>
        <taxon>Bacteria</taxon>
        <taxon>Bacillati</taxon>
        <taxon>Actinomycetota</taxon>
        <taxon>Actinomycetes</taxon>
        <taxon>Micrococcales</taxon>
        <taxon>Microbacteriaceae</taxon>
        <taxon>Curtobacterium</taxon>
    </lineage>
</organism>
<protein>
    <submittedName>
        <fullName evidence="5">GPP34 family phosphoprotein</fullName>
    </submittedName>
</protein>
<dbReference type="AlphaFoldDB" id="A0A850DYI5"/>
<dbReference type="InterPro" id="IPR008628">
    <property type="entry name" value="GPP34-like"/>
</dbReference>
<dbReference type="Pfam" id="PF05719">
    <property type="entry name" value="GPP34"/>
    <property type="match status" value="1"/>
</dbReference>
<dbReference type="Proteomes" id="UP000539146">
    <property type="component" value="Unassembled WGS sequence"/>
</dbReference>
<proteinExistence type="predicted"/>
<dbReference type="RefSeq" id="WP_175326131.1">
    <property type="nucleotide sequence ID" value="NZ_BAAAWP010000001.1"/>
</dbReference>
<name>A0A850DYI5_9MICO</name>
<comment type="caution">
    <text evidence="5">The sequence shown here is derived from an EMBL/GenBank/DDBJ whole genome shotgun (WGS) entry which is preliminary data.</text>
</comment>
<dbReference type="GO" id="GO:0005737">
    <property type="term" value="C:cytoplasm"/>
    <property type="evidence" value="ECO:0007669"/>
    <property type="project" value="UniProtKB-ARBA"/>
</dbReference>
<evidence type="ECO:0000256" key="3">
    <source>
        <dbReference type="ARBA" id="ARBA00023121"/>
    </source>
</evidence>
<comment type="subcellular location">
    <subcellularLocation>
        <location evidence="1">Golgi apparatus membrane</location>
        <topology evidence="1">Peripheral membrane protein</topology>
        <orientation evidence="1">Cytoplasmic side</orientation>
    </subcellularLocation>
</comment>
<evidence type="ECO:0000313" key="6">
    <source>
        <dbReference type="Proteomes" id="UP000539146"/>
    </source>
</evidence>
<keyword evidence="4" id="KW-0472">Membrane</keyword>
<evidence type="ECO:0000256" key="1">
    <source>
        <dbReference type="ARBA" id="ARBA00004255"/>
    </source>
</evidence>
<dbReference type="GO" id="GO:0012505">
    <property type="term" value="C:endomembrane system"/>
    <property type="evidence" value="ECO:0007669"/>
    <property type="project" value="UniProtKB-ARBA"/>
</dbReference>
<accession>A0A850DYI5</accession>
<keyword evidence="3" id="KW-0446">Lipid-binding</keyword>
<gene>
    <name evidence="5" type="ORF">HP467_10280</name>
</gene>
<evidence type="ECO:0000256" key="2">
    <source>
        <dbReference type="ARBA" id="ARBA00023034"/>
    </source>
</evidence>